<sequence length="501" mass="50507">MATCPLGFGGPGAAKGELSSYHCVLCRGLLHDPVVADRCRHVFCSFCIRRFRDCPVCGADIEGTSPDTALASTIGKILLGHAKLLAKQAGAVCPVASAATGAATCPVASVATSSAGSAPPGPDLDVPSVLLHLALQSLAGGNPEAALARLGMCADTLCSSSGGSSQPEAVAAPAAEGKGPQPPEATVAAAGAADPAFDRHVAAAAASADNASRLGAILGCKADCYRRLGDAAAARSHLAASLACLAPWRGRSREADSALSVTHNKLGDMLLLAERLTEAREQYERALEIRRAAAAGAGAAGEAATREAAAAEVVQDLCDLAVSLCKVADVGFAVSEPEVQREGEGEAACSTPAAAAGGSVSESAAGRPHGEQQQQEQEQGKQGVRRLSDLLTEARGVLLRPEMLPYARACGSVAAPPPPGEASERRRDAADAAGGESQSEAEAVGGSKREAQGRGGEGAGREARGDGGGGPEGLDPRLVARYGKVWGALEQLTARLNDLRV</sequence>
<evidence type="ECO:0000256" key="1">
    <source>
        <dbReference type="ARBA" id="ARBA00022723"/>
    </source>
</evidence>
<dbReference type="PROSITE" id="PS00518">
    <property type="entry name" value="ZF_RING_1"/>
    <property type="match status" value="1"/>
</dbReference>
<dbReference type="InterPro" id="IPR018957">
    <property type="entry name" value="Znf_C3HC4_RING-type"/>
</dbReference>
<evidence type="ECO:0000256" key="5">
    <source>
        <dbReference type="SAM" id="MobiDB-lite"/>
    </source>
</evidence>
<dbReference type="AlphaFoldDB" id="A0A9W6BFW2"/>
<evidence type="ECO:0000313" key="7">
    <source>
        <dbReference type="EMBL" id="GLC51303.1"/>
    </source>
</evidence>
<dbReference type="PANTHER" id="PTHR14134">
    <property type="entry name" value="E3 UBIQUITIN-PROTEIN LIGASE RAD18"/>
    <property type="match status" value="1"/>
</dbReference>
<feature type="region of interest" description="Disordered" evidence="5">
    <location>
        <begin position="165"/>
        <end position="186"/>
    </location>
</feature>
<feature type="domain" description="RING-type" evidence="6">
    <location>
        <begin position="23"/>
        <end position="57"/>
    </location>
</feature>
<dbReference type="InterPro" id="IPR039577">
    <property type="entry name" value="Rad18"/>
</dbReference>
<dbReference type="InterPro" id="IPR001841">
    <property type="entry name" value="Znf_RING"/>
</dbReference>
<gene>
    <name evidence="7" type="primary">PLEST004598</name>
    <name evidence="7" type="ORF">PLESTB_000487800</name>
</gene>
<dbReference type="InterPro" id="IPR013083">
    <property type="entry name" value="Znf_RING/FYVE/PHD"/>
</dbReference>
<dbReference type="InterPro" id="IPR011990">
    <property type="entry name" value="TPR-like_helical_dom_sf"/>
</dbReference>
<reference evidence="7 8" key="1">
    <citation type="journal article" date="2023" name="Commun. Biol.">
        <title>Reorganization of the ancestral sex-determining regions during the evolution of trioecy in Pleodorina starrii.</title>
        <authorList>
            <person name="Takahashi K."/>
            <person name="Suzuki S."/>
            <person name="Kawai-Toyooka H."/>
            <person name="Yamamoto K."/>
            <person name="Hamaji T."/>
            <person name="Ootsuki R."/>
            <person name="Yamaguchi H."/>
            <person name="Kawachi M."/>
            <person name="Higashiyama T."/>
            <person name="Nozaki H."/>
        </authorList>
    </citation>
    <scope>NUCLEOTIDE SEQUENCE [LARGE SCALE GENOMIC DNA]</scope>
    <source>
        <strain evidence="7 8">NIES-4479</strain>
    </source>
</reference>
<evidence type="ECO:0000256" key="2">
    <source>
        <dbReference type="ARBA" id="ARBA00022771"/>
    </source>
</evidence>
<accession>A0A9W6BFW2</accession>
<dbReference type="Pfam" id="PF13424">
    <property type="entry name" value="TPR_12"/>
    <property type="match status" value="1"/>
</dbReference>
<dbReference type="EMBL" id="BRXU01000004">
    <property type="protein sequence ID" value="GLC51303.1"/>
    <property type="molecule type" value="Genomic_DNA"/>
</dbReference>
<dbReference type="Gene3D" id="1.25.40.10">
    <property type="entry name" value="Tetratricopeptide repeat domain"/>
    <property type="match status" value="1"/>
</dbReference>
<keyword evidence="2 4" id="KW-0863">Zinc-finger</keyword>
<dbReference type="GO" id="GO:0005737">
    <property type="term" value="C:cytoplasm"/>
    <property type="evidence" value="ECO:0007669"/>
    <property type="project" value="UniProtKB-ARBA"/>
</dbReference>
<dbReference type="GO" id="GO:0006301">
    <property type="term" value="P:DNA damage tolerance"/>
    <property type="evidence" value="ECO:0007669"/>
    <property type="project" value="InterPro"/>
</dbReference>
<evidence type="ECO:0000313" key="8">
    <source>
        <dbReference type="Proteomes" id="UP001165080"/>
    </source>
</evidence>
<dbReference type="Proteomes" id="UP001165080">
    <property type="component" value="Unassembled WGS sequence"/>
</dbReference>
<dbReference type="SUPFAM" id="SSF48452">
    <property type="entry name" value="TPR-like"/>
    <property type="match status" value="1"/>
</dbReference>
<dbReference type="GO" id="GO:0003697">
    <property type="term" value="F:single-stranded DNA binding"/>
    <property type="evidence" value="ECO:0007669"/>
    <property type="project" value="InterPro"/>
</dbReference>
<dbReference type="GO" id="GO:0006513">
    <property type="term" value="P:protein monoubiquitination"/>
    <property type="evidence" value="ECO:0007669"/>
    <property type="project" value="InterPro"/>
</dbReference>
<keyword evidence="8" id="KW-1185">Reference proteome</keyword>
<dbReference type="Pfam" id="PF00097">
    <property type="entry name" value="zf-C3HC4"/>
    <property type="match status" value="1"/>
</dbReference>
<dbReference type="SMART" id="SM00184">
    <property type="entry name" value="RING"/>
    <property type="match status" value="1"/>
</dbReference>
<dbReference type="SUPFAM" id="SSF57850">
    <property type="entry name" value="RING/U-box"/>
    <property type="match status" value="1"/>
</dbReference>
<dbReference type="PANTHER" id="PTHR14134:SF4">
    <property type="entry name" value="PROTEIN NCA1"/>
    <property type="match status" value="1"/>
</dbReference>
<feature type="compositionally biased region" description="Low complexity" evidence="5">
    <location>
        <begin position="347"/>
        <end position="382"/>
    </location>
</feature>
<organism evidence="7 8">
    <name type="scientific">Pleodorina starrii</name>
    <dbReference type="NCBI Taxonomy" id="330485"/>
    <lineage>
        <taxon>Eukaryota</taxon>
        <taxon>Viridiplantae</taxon>
        <taxon>Chlorophyta</taxon>
        <taxon>core chlorophytes</taxon>
        <taxon>Chlorophyceae</taxon>
        <taxon>CS clade</taxon>
        <taxon>Chlamydomonadales</taxon>
        <taxon>Volvocaceae</taxon>
        <taxon>Pleodorina</taxon>
    </lineage>
</organism>
<name>A0A9W6BFW2_9CHLO</name>
<dbReference type="GO" id="GO:0061630">
    <property type="term" value="F:ubiquitin protein ligase activity"/>
    <property type="evidence" value="ECO:0007669"/>
    <property type="project" value="InterPro"/>
</dbReference>
<proteinExistence type="predicted"/>
<dbReference type="InterPro" id="IPR017907">
    <property type="entry name" value="Znf_RING_CS"/>
</dbReference>
<feature type="region of interest" description="Disordered" evidence="5">
    <location>
        <begin position="410"/>
        <end position="477"/>
    </location>
</feature>
<dbReference type="Gene3D" id="3.30.40.10">
    <property type="entry name" value="Zinc/RING finger domain, C3HC4 (zinc finger)"/>
    <property type="match status" value="1"/>
</dbReference>
<protein>
    <recommendedName>
        <fullName evidence="6">RING-type domain-containing protein</fullName>
    </recommendedName>
</protein>
<feature type="region of interest" description="Disordered" evidence="5">
    <location>
        <begin position="337"/>
        <end position="384"/>
    </location>
</feature>
<feature type="compositionally biased region" description="Low complexity" evidence="5">
    <location>
        <begin position="431"/>
        <end position="446"/>
    </location>
</feature>
<dbReference type="PROSITE" id="PS50089">
    <property type="entry name" value="ZF_RING_2"/>
    <property type="match status" value="1"/>
</dbReference>
<evidence type="ECO:0000256" key="3">
    <source>
        <dbReference type="ARBA" id="ARBA00022833"/>
    </source>
</evidence>
<keyword evidence="1" id="KW-0479">Metal-binding</keyword>
<dbReference type="GO" id="GO:0008270">
    <property type="term" value="F:zinc ion binding"/>
    <property type="evidence" value="ECO:0007669"/>
    <property type="project" value="UniProtKB-KW"/>
</dbReference>
<evidence type="ECO:0000259" key="6">
    <source>
        <dbReference type="PROSITE" id="PS50089"/>
    </source>
</evidence>
<keyword evidence="3" id="KW-0862">Zinc</keyword>
<evidence type="ECO:0000256" key="4">
    <source>
        <dbReference type="PROSITE-ProRule" id="PRU00175"/>
    </source>
</evidence>
<comment type="caution">
    <text evidence="7">The sequence shown here is derived from an EMBL/GenBank/DDBJ whole genome shotgun (WGS) entry which is preliminary data.</text>
</comment>